<reference evidence="1" key="1">
    <citation type="submission" date="2020-04" db="EMBL/GenBank/DDBJ databases">
        <title>Deep metagenomics examines the oral microbiome during advanced dental caries in children, revealing novel taxa and co-occurrences with host molecules.</title>
        <authorList>
            <person name="Baker J.L."/>
            <person name="Morton J.T."/>
            <person name="Dinis M."/>
            <person name="Alvarez R."/>
            <person name="Tran N.C."/>
            <person name="Knight R."/>
            <person name="Edlund A."/>
        </authorList>
    </citation>
    <scope>NUCLEOTIDE SEQUENCE</scope>
    <source>
        <strain evidence="1">JCVI_30_bin.13</strain>
    </source>
</reference>
<dbReference type="AlphaFoldDB" id="A0A929RNL1"/>
<evidence type="ECO:0000313" key="2">
    <source>
        <dbReference type="Proteomes" id="UP000759246"/>
    </source>
</evidence>
<sequence>MLINEKDQLEFNKLLEGAFKGDKIAQARLKEAVTTDSLAPTMFVNAANVQFVSAYNEYDSIWPKIAEKVLLNDFRPAAYLSLNSDIASMPIDNGGFSPIQDTLPAIPELTPYPTLTYTGNGRFVEVGKHGARLQFSFEAIVNDDWNTIEKLPTDAGRLAARTEDLLVLMTLFDPRNKGIKTELNRQLDLTKVPAEFKGEAVAGANGKDARISYGAITAARWQALNTKSESGRTVTVPGGFALVCSPAQAQLAREILAIREIRTTNGKTTTISTNTLTDIEVVESDLIGTIVGDDAWALVPKGGKAGDKTTIAKTSMRGRETPELRAHNATGTMLGGGAVDYREGSFDNDDVEIRVRQIAGAGLLNLDGVVLSAGGQTDHL</sequence>
<protein>
    <submittedName>
        <fullName evidence="1">Uncharacterized protein</fullName>
    </submittedName>
</protein>
<proteinExistence type="predicted"/>
<dbReference type="Proteomes" id="UP000759246">
    <property type="component" value="Unassembled WGS sequence"/>
</dbReference>
<dbReference type="EMBL" id="JABZGF010000006">
    <property type="protein sequence ID" value="MBF0965709.1"/>
    <property type="molecule type" value="Genomic_DNA"/>
</dbReference>
<comment type="caution">
    <text evidence="1">The sequence shown here is derived from an EMBL/GenBank/DDBJ whole genome shotgun (WGS) entry which is preliminary data.</text>
</comment>
<accession>A0A929RNL1</accession>
<organism evidence="1 2">
    <name type="scientific">Actinomyces bouchesdurhonensis</name>
    <dbReference type="NCBI Taxonomy" id="1852361"/>
    <lineage>
        <taxon>Bacteria</taxon>
        <taxon>Bacillati</taxon>
        <taxon>Actinomycetota</taxon>
        <taxon>Actinomycetes</taxon>
        <taxon>Actinomycetales</taxon>
        <taxon>Actinomycetaceae</taxon>
        <taxon>Actinomyces</taxon>
    </lineage>
</organism>
<name>A0A929RNL1_9ACTO</name>
<evidence type="ECO:0000313" key="1">
    <source>
        <dbReference type="EMBL" id="MBF0965709.1"/>
    </source>
</evidence>
<dbReference type="Pfam" id="PF25209">
    <property type="entry name" value="Phage_capsid_4"/>
    <property type="match status" value="1"/>
</dbReference>
<gene>
    <name evidence="1" type="ORF">HXK09_00780</name>
</gene>